<reference evidence="9" key="1">
    <citation type="submission" date="2020-07" db="EMBL/GenBank/DDBJ databases">
        <title>A long reads based de novo assembly of the rainbow trout Arlee double haploid line genome.</title>
        <authorList>
            <person name="Gao G."/>
            <person name="Palti Y."/>
        </authorList>
    </citation>
    <scope>NUCLEOTIDE SEQUENCE [LARGE SCALE GENOMIC DNA]</scope>
</reference>
<evidence type="ECO:0000256" key="2">
    <source>
        <dbReference type="ARBA" id="ARBA00022468"/>
    </source>
</evidence>
<feature type="compositionally biased region" description="Polar residues" evidence="6">
    <location>
        <begin position="650"/>
        <end position="659"/>
    </location>
</feature>
<dbReference type="Gene3D" id="1.10.472.80">
    <property type="entry name" value="Ypt/Rab-GAP domain of gyp1p, domain 3"/>
    <property type="match status" value="1"/>
</dbReference>
<evidence type="ECO:0000259" key="8">
    <source>
        <dbReference type="PROSITE" id="PS50826"/>
    </source>
</evidence>
<dbReference type="SUPFAM" id="SSF140741">
    <property type="entry name" value="RUN domain-like"/>
    <property type="match status" value="1"/>
</dbReference>
<dbReference type="CDD" id="cd15784">
    <property type="entry name" value="PH_RUTBC"/>
    <property type="match status" value="1"/>
</dbReference>
<feature type="domain" description="Rab-GAP TBC" evidence="7">
    <location>
        <begin position="558"/>
        <end position="908"/>
    </location>
</feature>
<dbReference type="GO" id="GO:0005096">
    <property type="term" value="F:GTPase activator activity"/>
    <property type="evidence" value="ECO:0007669"/>
    <property type="project" value="UniProtKB-KW"/>
</dbReference>
<dbReference type="AlphaFoldDB" id="A0A8C7THF7"/>
<dbReference type="InterPro" id="IPR035969">
    <property type="entry name" value="Rab-GAP_TBC_sf"/>
</dbReference>
<evidence type="ECO:0000256" key="6">
    <source>
        <dbReference type="SAM" id="MobiDB-lite"/>
    </source>
</evidence>
<dbReference type="SUPFAM" id="SSF47923">
    <property type="entry name" value="Ypt/Rab-GAP domain of gyp1p"/>
    <property type="match status" value="2"/>
</dbReference>
<comment type="subcellular location">
    <subcellularLocation>
        <location evidence="1">Cytoplasm</location>
    </subcellularLocation>
</comment>
<dbReference type="PROSITE" id="PS50086">
    <property type="entry name" value="TBC_RABGAP"/>
    <property type="match status" value="1"/>
</dbReference>
<dbReference type="FunFam" id="2.30.29.230:FF:000001">
    <property type="entry name" value="Small G protein signaling modulator 2"/>
    <property type="match status" value="1"/>
</dbReference>
<dbReference type="InterPro" id="IPR037745">
    <property type="entry name" value="SGSM1/2"/>
</dbReference>
<dbReference type="Pfam" id="PF02759">
    <property type="entry name" value="RUN"/>
    <property type="match status" value="1"/>
</dbReference>
<evidence type="ECO:0000313" key="9">
    <source>
        <dbReference type="Ensembl" id="ENSOMYP00000079204.2"/>
    </source>
</evidence>
<dbReference type="Pfam" id="PF12068">
    <property type="entry name" value="PH_RBD"/>
    <property type="match status" value="1"/>
</dbReference>
<feature type="region of interest" description="Disordered" evidence="6">
    <location>
        <begin position="628"/>
        <end position="659"/>
    </location>
</feature>
<reference evidence="9" key="2">
    <citation type="submission" date="2025-08" db="UniProtKB">
        <authorList>
            <consortium name="Ensembl"/>
        </authorList>
    </citation>
    <scope>IDENTIFICATION</scope>
</reference>
<dbReference type="FunFam" id="1.10.472.80:FF:000004">
    <property type="entry name" value="Small G protein signaling modulator 1"/>
    <property type="match status" value="1"/>
</dbReference>
<dbReference type="Gene3D" id="1.10.8.270">
    <property type="entry name" value="putative rabgap domain of human tbc1 domain family member 14 like domains"/>
    <property type="match status" value="1"/>
</dbReference>
<dbReference type="InterPro" id="IPR004012">
    <property type="entry name" value="Run_dom"/>
</dbReference>
<dbReference type="InterPro" id="IPR000195">
    <property type="entry name" value="Rab-GAP-TBC_dom"/>
</dbReference>
<proteinExistence type="inferred from homology"/>
<reference evidence="9" key="3">
    <citation type="submission" date="2025-09" db="UniProtKB">
        <authorList>
            <consortium name="Ensembl"/>
        </authorList>
    </citation>
    <scope>IDENTIFICATION</scope>
</reference>
<accession>A0A8C7THF7</accession>
<dbReference type="Gene3D" id="1.20.58.900">
    <property type="match status" value="1"/>
</dbReference>
<dbReference type="FunFam" id="1.20.58.900:FF:000002">
    <property type="entry name" value="small G protein signaling modulator 1"/>
    <property type="match status" value="1"/>
</dbReference>
<feature type="coiled-coil region" evidence="5">
    <location>
        <begin position="88"/>
        <end position="118"/>
    </location>
</feature>
<keyword evidence="2" id="KW-0343">GTPase activation</keyword>
<dbReference type="PANTHER" id="PTHR22957:SF187">
    <property type="entry name" value="SMALL G PROTEIN SIGNALING MODULATOR 1"/>
    <property type="match status" value="1"/>
</dbReference>
<gene>
    <name evidence="9" type="primary">sgsm1b</name>
</gene>
<keyword evidence="5" id="KW-0175">Coiled coil</keyword>
<name>A0A8C7THF7_ONCMY</name>
<comment type="similarity">
    <text evidence="4">Belongs to the RUTBC family.</text>
</comment>
<organism evidence="9 10">
    <name type="scientific">Oncorhynchus mykiss</name>
    <name type="common">Rainbow trout</name>
    <name type="synonym">Salmo gairdneri</name>
    <dbReference type="NCBI Taxonomy" id="8022"/>
    <lineage>
        <taxon>Eukaryota</taxon>
        <taxon>Metazoa</taxon>
        <taxon>Chordata</taxon>
        <taxon>Craniata</taxon>
        <taxon>Vertebrata</taxon>
        <taxon>Euteleostomi</taxon>
        <taxon>Actinopterygii</taxon>
        <taxon>Neopterygii</taxon>
        <taxon>Teleostei</taxon>
        <taxon>Protacanthopterygii</taxon>
        <taxon>Salmoniformes</taxon>
        <taxon>Salmonidae</taxon>
        <taxon>Salmoninae</taxon>
        <taxon>Oncorhynchus</taxon>
    </lineage>
</organism>
<feature type="compositionally biased region" description="Low complexity" evidence="6">
    <location>
        <begin position="637"/>
        <end position="649"/>
    </location>
</feature>
<dbReference type="Ensembl" id="ENSOMYT00000086307.2">
    <property type="protein sequence ID" value="ENSOMYP00000079204.2"/>
    <property type="gene ID" value="ENSOMYG00000033471.2"/>
</dbReference>
<dbReference type="InterPro" id="IPR021935">
    <property type="entry name" value="SGSM1/2_RBD"/>
</dbReference>
<sequence length="975" mass="111119">MNTQANRQSHTCTQAHARETLLFCPVKQIMEESVTRKFVHADSSHIISFCAVVEACVLHGLKRRAAGLLCSNKVAALFMKVGKSFTPAEELCQKVQELEQLIETNRQAQLNNGSVQKQPGLTNLPPQGLRNLWIRTALMEKLLDKIVMYLVENSSTFYDSEAILMDPVDGPILASLLVGPCALEYTKVKTADHFWTDPSADELVQRHRIHSGHCRQDSPSRRPALIQKRQSSGSMEDRPILWARDYVESLHQNSRATLLFGKNNVLVQPRDDMEAIPGYLSLHQTADLMTLKWTPNQLMNGTVADDTEKSVYWDFAMTIRLEEIVYLHCHQQVDSGGTVVLVSQDGIQRPPLRFPRGGHLLQFLTCLETGLLPHGQLDPPLWSQRGKGKVFPKLRKRSPQGSVESVSDKEEDEATDYVFRILLPGTPSDFVAPELMDQAVNMWHPTPRKSSCFSCSQNGSPVGSLSNGCNQDRAPLKLLCDTMKYQIISRAFYGWLAYCRHLSTVRIHLSALVNPTIIDPNVPHDARGGLTVDVWSSFLQDCSAYDEHELLRMVYYGGVAPTIRKEVWPFLLGHYHFDMTQKRRLEVDKQVRAYYEQTMKEWLGCEAIVKQREGEKHAEAIAKCNSVERPGPVQRDSTISTDSSQSTSSEKQIAQSDSSSSTQVQEAFFLGHNTSPHNIIATCAFLYNVCSSVLQLFFSIDALHYVILYYVSCFVWTPGSVAAAFATANGDPNKIPNYKQSCHNAGKNHETVQEQLDLYLLNLHRIDKDVRRCDRTYWYFTPANLEKLRNIMCSYVWQHLEIGYVQGMCDLLAPLLVILDDEVMAFSCFSELMKRMNQNFPHGGAMDSHFANMRSLIQILDSELFELMQMNGDYTHFYFCYRWFLLDFKREMLYDDVFSVWESIWAATYTSSTHFVLFIALALVEIYRDIILENNMDFTDIIKFFNEMAEHHNIPQVLTMARDLVLKVQTLIENK</sequence>
<dbReference type="PROSITE" id="PS50826">
    <property type="entry name" value="RUN"/>
    <property type="match status" value="1"/>
</dbReference>
<keyword evidence="10" id="KW-1185">Reference proteome</keyword>
<evidence type="ECO:0000256" key="3">
    <source>
        <dbReference type="ARBA" id="ARBA00022490"/>
    </source>
</evidence>
<dbReference type="Pfam" id="PF00566">
    <property type="entry name" value="RabGAP-TBC"/>
    <property type="match status" value="1"/>
</dbReference>
<dbReference type="InterPro" id="IPR037213">
    <property type="entry name" value="Run_dom_sf"/>
</dbReference>
<dbReference type="FunFam" id="1.10.8.270:FF:000006">
    <property type="entry name" value="Small G protein signaling modulator 2"/>
    <property type="match status" value="1"/>
</dbReference>
<dbReference type="SMART" id="SM00593">
    <property type="entry name" value="RUN"/>
    <property type="match status" value="1"/>
</dbReference>
<evidence type="ECO:0000256" key="1">
    <source>
        <dbReference type="ARBA" id="ARBA00004496"/>
    </source>
</evidence>
<dbReference type="SMART" id="SM00164">
    <property type="entry name" value="TBC"/>
    <property type="match status" value="1"/>
</dbReference>
<dbReference type="Proteomes" id="UP000694395">
    <property type="component" value="Chromosome 5"/>
</dbReference>
<evidence type="ECO:0000259" key="7">
    <source>
        <dbReference type="PROSITE" id="PS50086"/>
    </source>
</evidence>
<dbReference type="GO" id="GO:0031410">
    <property type="term" value="C:cytoplasmic vesicle"/>
    <property type="evidence" value="ECO:0007669"/>
    <property type="project" value="UniProtKB-ARBA"/>
</dbReference>
<dbReference type="Gene3D" id="2.30.29.230">
    <property type="match status" value="1"/>
</dbReference>
<dbReference type="GeneTree" id="ENSGT00940000156871"/>
<feature type="region of interest" description="Disordered" evidence="6">
    <location>
        <begin position="210"/>
        <end position="232"/>
    </location>
</feature>
<protein>
    <submittedName>
        <fullName evidence="9">Small G protein signaling modulator 1b</fullName>
    </submittedName>
</protein>
<evidence type="ECO:0000313" key="10">
    <source>
        <dbReference type="Proteomes" id="UP000694395"/>
    </source>
</evidence>
<keyword evidence="3" id="KW-0963">Cytoplasm</keyword>
<dbReference type="PANTHER" id="PTHR22957">
    <property type="entry name" value="TBC1 DOMAIN FAMILY MEMBER GTPASE-ACTIVATING PROTEIN"/>
    <property type="match status" value="1"/>
</dbReference>
<feature type="domain" description="RUN" evidence="8">
    <location>
        <begin position="40"/>
        <end position="193"/>
    </location>
</feature>
<evidence type="ECO:0000256" key="5">
    <source>
        <dbReference type="SAM" id="Coils"/>
    </source>
</evidence>
<evidence type="ECO:0000256" key="4">
    <source>
        <dbReference type="ARBA" id="ARBA00034124"/>
    </source>
</evidence>